<feature type="compositionally biased region" description="Basic and acidic residues" evidence="1">
    <location>
        <begin position="52"/>
        <end position="76"/>
    </location>
</feature>
<feature type="region of interest" description="Disordered" evidence="1">
    <location>
        <begin position="1"/>
        <end position="76"/>
    </location>
</feature>
<evidence type="ECO:0000256" key="1">
    <source>
        <dbReference type="SAM" id="MobiDB-lite"/>
    </source>
</evidence>
<organism evidence="2 3">
    <name type="scientific">Linum trigynum</name>
    <dbReference type="NCBI Taxonomy" id="586398"/>
    <lineage>
        <taxon>Eukaryota</taxon>
        <taxon>Viridiplantae</taxon>
        <taxon>Streptophyta</taxon>
        <taxon>Embryophyta</taxon>
        <taxon>Tracheophyta</taxon>
        <taxon>Spermatophyta</taxon>
        <taxon>Magnoliopsida</taxon>
        <taxon>eudicotyledons</taxon>
        <taxon>Gunneridae</taxon>
        <taxon>Pentapetalae</taxon>
        <taxon>rosids</taxon>
        <taxon>fabids</taxon>
        <taxon>Malpighiales</taxon>
        <taxon>Linaceae</taxon>
        <taxon>Linum</taxon>
    </lineage>
</organism>
<accession>A0AAV2FAK3</accession>
<evidence type="ECO:0000313" key="3">
    <source>
        <dbReference type="Proteomes" id="UP001497516"/>
    </source>
</evidence>
<feature type="compositionally biased region" description="Basic residues" evidence="1">
    <location>
        <begin position="17"/>
        <end position="26"/>
    </location>
</feature>
<protein>
    <submittedName>
        <fullName evidence="2">Uncharacterized protein</fullName>
    </submittedName>
</protein>
<keyword evidence="3" id="KW-1185">Reference proteome</keyword>
<evidence type="ECO:0000313" key="2">
    <source>
        <dbReference type="EMBL" id="CAL1395281.1"/>
    </source>
</evidence>
<reference evidence="2 3" key="1">
    <citation type="submission" date="2024-04" db="EMBL/GenBank/DDBJ databases">
        <authorList>
            <person name="Fracassetti M."/>
        </authorList>
    </citation>
    <scope>NUCLEOTIDE SEQUENCE [LARGE SCALE GENOMIC DNA]</scope>
</reference>
<name>A0AAV2FAK3_9ROSI</name>
<gene>
    <name evidence="2" type="ORF">LTRI10_LOCUS35724</name>
</gene>
<dbReference type="AlphaFoldDB" id="A0AAV2FAK3"/>
<proteinExistence type="predicted"/>
<dbReference type="EMBL" id="OZ034819">
    <property type="protein sequence ID" value="CAL1395281.1"/>
    <property type="molecule type" value="Genomic_DNA"/>
</dbReference>
<sequence length="76" mass="8793">MTLLDEDIDRKPTWHDGKRRRRKNQKRQATAAKKLTIFMDSPLAATSTSGDNRMEKGRQTETSGDNRMEKGRQTEN</sequence>
<dbReference type="Proteomes" id="UP001497516">
    <property type="component" value="Chromosome 6"/>
</dbReference>